<feature type="transmembrane region" description="Helical" evidence="7">
    <location>
        <begin position="18"/>
        <end position="36"/>
    </location>
</feature>
<comment type="function">
    <text evidence="7">Mechanosensitive channel that participates in the regulation of osmotic pressure changes within the cell, opening in response to stretch forces in the membrane lipid bilayer, without the need for other proteins. Contributes to normal resistance to hypoosmotic shock. Forms an ion channel of 1.0 nanosiemens conductance with a slight preference for anions.</text>
</comment>
<gene>
    <name evidence="11" type="ORF">XM47_04070</name>
</gene>
<evidence type="ECO:0000259" key="10">
    <source>
        <dbReference type="Pfam" id="PF21088"/>
    </source>
</evidence>
<keyword evidence="3" id="KW-1003">Cell membrane</keyword>
<evidence type="ECO:0000259" key="8">
    <source>
        <dbReference type="Pfam" id="PF00924"/>
    </source>
</evidence>
<evidence type="ECO:0000256" key="5">
    <source>
        <dbReference type="ARBA" id="ARBA00022989"/>
    </source>
</evidence>
<keyword evidence="5 7" id="KW-1133">Transmembrane helix</keyword>
<evidence type="ECO:0000256" key="4">
    <source>
        <dbReference type="ARBA" id="ARBA00022692"/>
    </source>
</evidence>
<dbReference type="PANTHER" id="PTHR30221:SF1">
    <property type="entry name" value="SMALL-CONDUCTANCE MECHANOSENSITIVE CHANNEL"/>
    <property type="match status" value="1"/>
</dbReference>
<dbReference type="PATRIC" id="fig|1513271.3.peg.842"/>
<dbReference type="STRING" id="1513271.XM47_04070"/>
<reference evidence="11 12" key="1">
    <citation type="submission" date="2015-04" db="EMBL/GenBank/DDBJ databases">
        <title>Draft Genome Sequence of the Novel Agar-Digesting Marine Bacterium Q1.</title>
        <authorList>
            <person name="Li Y."/>
            <person name="Li D."/>
            <person name="Chen G."/>
            <person name="Du Z."/>
        </authorList>
    </citation>
    <scope>NUCLEOTIDE SEQUENCE [LARGE SCALE GENOMIC DNA]</scope>
    <source>
        <strain evidence="11 12">Q1</strain>
    </source>
</reference>
<dbReference type="InterPro" id="IPR011066">
    <property type="entry name" value="MscS_channel_C_sf"/>
</dbReference>
<dbReference type="Pfam" id="PF21088">
    <property type="entry name" value="MS_channel_1st"/>
    <property type="match status" value="1"/>
</dbReference>
<dbReference type="InterPro" id="IPR010920">
    <property type="entry name" value="LSM_dom_sf"/>
</dbReference>
<evidence type="ECO:0000259" key="9">
    <source>
        <dbReference type="Pfam" id="PF21082"/>
    </source>
</evidence>
<dbReference type="Gene3D" id="1.10.287.1260">
    <property type="match status" value="1"/>
</dbReference>
<feature type="domain" description="Mechanosensitive ion channel MscS C-terminal" evidence="9">
    <location>
        <begin position="177"/>
        <end position="257"/>
    </location>
</feature>
<organism evidence="11 12">
    <name type="scientific">Catenovulum maritimum</name>
    <dbReference type="NCBI Taxonomy" id="1513271"/>
    <lineage>
        <taxon>Bacteria</taxon>
        <taxon>Pseudomonadati</taxon>
        <taxon>Pseudomonadota</taxon>
        <taxon>Gammaproteobacteria</taxon>
        <taxon>Alteromonadales</taxon>
        <taxon>Alteromonadaceae</taxon>
        <taxon>Catenovulum</taxon>
    </lineage>
</organism>
<dbReference type="PROSITE" id="PS01246">
    <property type="entry name" value="UPF0003"/>
    <property type="match status" value="1"/>
</dbReference>
<dbReference type="InterPro" id="IPR011014">
    <property type="entry name" value="MscS_channel_TM-2"/>
</dbReference>
<evidence type="ECO:0000313" key="11">
    <source>
        <dbReference type="EMBL" id="KMT66439.1"/>
    </source>
</evidence>
<dbReference type="SUPFAM" id="SSF82689">
    <property type="entry name" value="Mechanosensitive channel protein MscS (YggB), C-terminal domain"/>
    <property type="match status" value="1"/>
</dbReference>
<dbReference type="Gene3D" id="3.30.70.100">
    <property type="match status" value="1"/>
</dbReference>
<dbReference type="GO" id="GO:0005886">
    <property type="term" value="C:plasma membrane"/>
    <property type="evidence" value="ECO:0007669"/>
    <property type="project" value="UniProtKB-SubCell"/>
</dbReference>
<feature type="transmembrane region" description="Helical" evidence="7">
    <location>
        <begin position="56"/>
        <end position="82"/>
    </location>
</feature>
<comment type="similarity">
    <text evidence="2 7">Belongs to the MscS (TC 1.A.23) family.</text>
</comment>
<evidence type="ECO:0000256" key="6">
    <source>
        <dbReference type="ARBA" id="ARBA00023136"/>
    </source>
</evidence>
<dbReference type="SUPFAM" id="SSF82861">
    <property type="entry name" value="Mechanosensitive channel protein MscS (YggB), transmembrane region"/>
    <property type="match status" value="1"/>
</dbReference>
<comment type="subunit">
    <text evidence="7">Homoheptamer.</text>
</comment>
<comment type="caution">
    <text evidence="7">Lacks conserved residue(s) required for the propagation of feature annotation.</text>
</comment>
<dbReference type="Pfam" id="PF00924">
    <property type="entry name" value="MS_channel_2nd"/>
    <property type="match status" value="1"/>
</dbReference>
<evidence type="ECO:0000256" key="1">
    <source>
        <dbReference type="ARBA" id="ARBA00004651"/>
    </source>
</evidence>
<accession>A0A0J8GYW9</accession>
<comment type="caution">
    <text evidence="11">The sequence shown here is derived from an EMBL/GenBank/DDBJ whole genome shotgun (WGS) entry which is preliminary data.</text>
</comment>
<dbReference type="Proteomes" id="UP000037600">
    <property type="component" value="Unassembled WGS sequence"/>
</dbReference>
<dbReference type="PANTHER" id="PTHR30221">
    <property type="entry name" value="SMALL-CONDUCTANCE MECHANOSENSITIVE CHANNEL"/>
    <property type="match status" value="1"/>
</dbReference>
<dbReference type="SUPFAM" id="SSF50182">
    <property type="entry name" value="Sm-like ribonucleoproteins"/>
    <property type="match status" value="1"/>
</dbReference>
<feature type="domain" description="Mechanosensitive ion channel MscS" evidence="8">
    <location>
        <begin position="105"/>
        <end position="171"/>
    </location>
</feature>
<evidence type="ECO:0000256" key="7">
    <source>
        <dbReference type="RuleBase" id="RU369025"/>
    </source>
</evidence>
<protein>
    <recommendedName>
        <fullName evidence="7">Small-conductance mechanosensitive channel</fullName>
    </recommendedName>
</protein>
<dbReference type="AlphaFoldDB" id="A0A0J8GYW9"/>
<dbReference type="InterPro" id="IPR006686">
    <property type="entry name" value="MscS_channel_CS"/>
</dbReference>
<dbReference type="InterPro" id="IPR045275">
    <property type="entry name" value="MscS_archaea/bacteria_type"/>
</dbReference>
<feature type="transmembrane region" description="Helical" evidence="7">
    <location>
        <begin position="88"/>
        <end position="118"/>
    </location>
</feature>
<proteinExistence type="inferred from homology"/>
<sequence>MEDIEKYSEQIFTYVVEYGSQALLALVVLIIGLWIINRISASAHKALLKSAVDDTLSTFLSGAVDIILKVLLVISVASMVGIETTSFIAILGAAGLAVGMALQGSLSNFAGGVMLLIFRPVRVGDYINAQGQSGTVVEMGIFVTVLETFDKQIIIIPNGPLSNGNVINYSKSPTRAVEVTFSISYSDNMKVARDTLTQLMQQDERVLKDADNVVAVVELGDSSVNILYRAFVKTEDYWGYFFDIHEEGKLALENAGCSIPFPQTDVHLYKEQA</sequence>
<feature type="domain" description="Mechanosensitive ion channel transmembrane helices 2/3" evidence="10">
    <location>
        <begin position="67"/>
        <end position="103"/>
    </location>
</feature>
<evidence type="ECO:0000256" key="2">
    <source>
        <dbReference type="ARBA" id="ARBA00008017"/>
    </source>
</evidence>
<name>A0A0J8GYW9_9ALTE</name>
<keyword evidence="7" id="KW-0997">Cell inner membrane</keyword>
<dbReference type="InterPro" id="IPR049142">
    <property type="entry name" value="MS_channel_1st"/>
</dbReference>
<dbReference type="InterPro" id="IPR006685">
    <property type="entry name" value="MscS_channel_2nd"/>
</dbReference>
<dbReference type="Gene3D" id="2.30.30.60">
    <property type="match status" value="1"/>
</dbReference>
<comment type="subcellular location">
    <subcellularLocation>
        <location evidence="7">Cell inner membrane</location>
        <topology evidence="7">Multi-pass membrane protein</topology>
    </subcellularLocation>
    <subcellularLocation>
        <location evidence="1">Cell membrane</location>
        <topology evidence="1">Multi-pass membrane protein</topology>
    </subcellularLocation>
</comment>
<keyword evidence="7" id="KW-0407">Ion channel</keyword>
<keyword evidence="7" id="KW-0813">Transport</keyword>
<keyword evidence="7" id="KW-0406">Ion transport</keyword>
<dbReference type="InterPro" id="IPR023408">
    <property type="entry name" value="MscS_beta-dom_sf"/>
</dbReference>
<evidence type="ECO:0000313" key="12">
    <source>
        <dbReference type="Proteomes" id="UP000037600"/>
    </source>
</evidence>
<keyword evidence="4 7" id="KW-0812">Transmembrane</keyword>
<dbReference type="EMBL" id="LAZL01000004">
    <property type="protein sequence ID" value="KMT66439.1"/>
    <property type="molecule type" value="Genomic_DNA"/>
</dbReference>
<dbReference type="InterPro" id="IPR049278">
    <property type="entry name" value="MS_channel_C"/>
</dbReference>
<dbReference type="Pfam" id="PF21082">
    <property type="entry name" value="MS_channel_3rd"/>
    <property type="match status" value="1"/>
</dbReference>
<dbReference type="GO" id="GO:0008381">
    <property type="term" value="F:mechanosensitive monoatomic ion channel activity"/>
    <property type="evidence" value="ECO:0007669"/>
    <property type="project" value="InterPro"/>
</dbReference>
<keyword evidence="6 7" id="KW-0472">Membrane</keyword>
<evidence type="ECO:0000256" key="3">
    <source>
        <dbReference type="ARBA" id="ARBA00022475"/>
    </source>
</evidence>
<keyword evidence="12" id="KW-1185">Reference proteome</keyword>